<feature type="region of interest" description="Disordered" evidence="4">
    <location>
        <begin position="532"/>
        <end position="567"/>
    </location>
</feature>
<feature type="domain" description="ARID" evidence="5">
    <location>
        <begin position="41"/>
        <end position="133"/>
    </location>
</feature>
<feature type="compositionally biased region" description="Polar residues" evidence="4">
    <location>
        <begin position="365"/>
        <end position="381"/>
    </location>
</feature>
<proteinExistence type="predicted"/>
<dbReference type="SUPFAM" id="SSF46774">
    <property type="entry name" value="ARID-like"/>
    <property type="match status" value="1"/>
</dbReference>
<evidence type="ECO:0000313" key="7">
    <source>
        <dbReference type="Proteomes" id="UP001046870"/>
    </source>
</evidence>
<keyword evidence="7" id="KW-1185">Reference proteome</keyword>
<evidence type="ECO:0000256" key="4">
    <source>
        <dbReference type="SAM" id="MobiDB-lite"/>
    </source>
</evidence>
<keyword evidence="2" id="KW-0804">Transcription</keyword>
<dbReference type="GO" id="GO:0006357">
    <property type="term" value="P:regulation of transcription by RNA polymerase II"/>
    <property type="evidence" value="ECO:0007669"/>
    <property type="project" value="TreeGrafter"/>
</dbReference>
<keyword evidence="3" id="KW-0539">Nucleus</keyword>
<evidence type="ECO:0000256" key="3">
    <source>
        <dbReference type="ARBA" id="ARBA00023242"/>
    </source>
</evidence>
<protein>
    <recommendedName>
        <fullName evidence="5">ARID domain-containing protein</fullName>
    </recommendedName>
</protein>
<keyword evidence="1" id="KW-0805">Transcription regulation</keyword>
<gene>
    <name evidence="6" type="ORF">MATL_G00065460</name>
</gene>
<dbReference type="Gene3D" id="1.10.150.60">
    <property type="entry name" value="ARID DNA-binding domain"/>
    <property type="match status" value="1"/>
</dbReference>
<feature type="compositionally biased region" description="Pro residues" evidence="4">
    <location>
        <begin position="219"/>
        <end position="241"/>
    </location>
</feature>
<dbReference type="PANTHER" id="PTHR13964:SF25">
    <property type="entry name" value="AT-RICH INTERACTIVE DOMAIN-CONTAINING PROTEIN 5A"/>
    <property type="match status" value="1"/>
</dbReference>
<evidence type="ECO:0000256" key="1">
    <source>
        <dbReference type="ARBA" id="ARBA00023015"/>
    </source>
</evidence>
<dbReference type="PROSITE" id="PS51011">
    <property type="entry name" value="ARID"/>
    <property type="match status" value="1"/>
</dbReference>
<comment type="caution">
    <text evidence="6">The sequence shown here is derived from an EMBL/GenBank/DDBJ whole genome shotgun (WGS) entry which is preliminary data.</text>
</comment>
<feature type="region of interest" description="Disordered" evidence="4">
    <location>
        <begin position="365"/>
        <end position="386"/>
    </location>
</feature>
<dbReference type="InterPro" id="IPR001606">
    <property type="entry name" value="ARID_dom"/>
</dbReference>
<dbReference type="OrthoDB" id="8709537at2759"/>
<dbReference type="GO" id="GO:0005634">
    <property type="term" value="C:nucleus"/>
    <property type="evidence" value="ECO:0007669"/>
    <property type="project" value="TreeGrafter"/>
</dbReference>
<evidence type="ECO:0000256" key="2">
    <source>
        <dbReference type="ARBA" id="ARBA00023163"/>
    </source>
</evidence>
<feature type="region of interest" description="Disordered" evidence="4">
    <location>
        <begin position="218"/>
        <end position="293"/>
    </location>
</feature>
<evidence type="ECO:0000313" key="6">
    <source>
        <dbReference type="EMBL" id="KAG7481328.1"/>
    </source>
</evidence>
<organism evidence="6 7">
    <name type="scientific">Megalops atlanticus</name>
    <name type="common">Tarpon</name>
    <name type="synonym">Clupea gigantea</name>
    <dbReference type="NCBI Taxonomy" id="7932"/>
    <lineage>
        <taxon>Eukaryota</taxon>
        <taxon>Metazoa</taxon>
        <taxon>Chordata</taxon>
        <taxon>Craniata</taxon>
        <taxon>Vertebrata</taxon>
        <taxon>Euteleostomi</taxon>
        <taxon>Actinopterygii</taxon>
        <taxon>Neopterygii</taxon>
        <taxon>Teleostei</taxon>
        <taxon>Elopiformes</taxon>
        <taxon>Megalopidae</taxon>
        <taxon>Megalops</taxon>
    </lineage>
</organism>
<feature type="compositionally biased region" description="Polar residues" evidence="4">
    <location>
        <begin position="137"/>
        <end position="146"/>
    </location>
</feature>
<feature type="compositionally biased region" description="Basic and acidic residues" evidence="4">
    <location>
        <begin position="151"/>
        <end position="164"/>
    </location>
</feature>
<reference evidence="6" key="1">
    <citation type="submission" date="2021-01" db="EMBL/GenBank/DDBJ databases">
        <authorList>
            <person name="Zahm M."/>
            <person name="Roques C."/>
            <person name="Cabau C."/>
            <person name="Klopp C."/>
            <person name="Donnadieu C."/>
            <person name="Jouanno E."/>
            <person name="Lampietro C."/>
            <person name="Louis A."/>
            <person name="Herpin A."/>
            <person name="Echchiki A."/>
            <person name="Berthelot C."/>
            <person name="Parey E."/>
            <person name="Roest-Crollius H."/>
            <person name="Braasch I."/>
            <person name="Postlethwait J."/>
            <person name="Bobe J."/>
            <person name="Montfort J."/>
            <person name="Bouchez O."/>
            <person name="Begum T."/>
            <person name="Mejri S."/>
            <person name="Adams A."/>
            <person name="Chen W.-J."/>
            <person name="Guiguen Y."/>
        </authorList>
    </citation>
    <scope>NUCLEOTIDE SEQUENCE</scope>
    <source>
        <strain evidence="6">YG-15Mar2019-1</strain>
        <tissue evidence="6">Brain</tissue>
    </source>
</reference>
<dbReference type="InterPro" id="IPR036431">
    <property type="entry name" value="ARID_dom_sf"/>
</dbReference>
<name>A0A9D3QC88_MEGAT</name>
<dbReference type="PANTHER" id="PTHR13964">
    <property type="entry name" value="RBP-RELATED"/>
    <property type="match status" value="1"/>
</dbReference>
<dbReference type="GO" id="GO:0000976">
    <property type="term" value="F:transcription cis-regulatory region binding"/>
    <property type="evidence" value="ECO:0007669"/>
    <property type="project" value="TreeGrafter"/>
</dbReference>
<dbReference type="CDD" id="cd16869">
    <property type="entry name" value="ARID_ARID5"/>
    <property type="match status" value="1"/>
</dbReference>
<dbReference type="InterPro" id="IPR051232">
    <property type="entry name" value="ARID/SWI1_ChromRemod"/>
</dbReference>
<accession>A0A9D3QC88</accession>
<dbReference type="SMART" id="SM00501">
    <property type="entry name" value="BRIGHT"/>
    <property type="match status" value="1"/>
</dbReference>
<feature type="region of interest" description="Disordered" evidence="4">
    <location>
        <begin position="135"/>
        <end position="170"/>
    </location>
</feature>
<dbReference type="Pfam" id="PF01388">
    <property type="entry name" value="ARID"/>
    <property type="match status" value="1"/>
</dbReference>
<dbReference type="Proteomes" id="UP001046870">
    <property type="component" value="Chromosome 4"/>
</dbReference>
<dbReference type="AlphaFoldDB" id="A0A9D3QC88"/>
<evidence type="ECO:0000259" key="5">
    <source>
        <dbReference type="PROSITE" id="PS51011"/>
    </source>
</evidence>
<dbReference type="SMART" id="SM01014">
    <property type="entry name" value="ARID"/>
    <property type="match status" value="1"/>
</dbReference>
<dbReference type="EMBL" id="JAFDVH010000004">
    <property type="protein sequence ID" value="KAG7481328.1"/>
    <property type="molecule type" value="Genomic_DNA"/>
</dbReference>
<sequence length="687" mass="75354">MSPRGKEGTDPLSHFGFPLIPQGIMSLEGTVGAQTPLRREPVTEASFLEDLCRFMASRGTPIERIPHLGFKRLDLFLMFKIVQDFGGFDRVTAFQQWKQVYNVLGGNPQSTSAATCTRRHYEKLLLPYERHLKQDQDTAVTPTQPQKRSHHDSFPLEEKEGPRDKKIRAGNRILNPTLAQRSCDPFPERGIKSMPKPVQHQPYLNISLPDLPACLPVSPNMPPRPNTHPQVRPQPPPPFTHPPCSLARPLVSDGLKQQSVKPQHLEKEHPTSPGCEEPLNLSLRQGGVDTVPQPQPSCNSLENNNKPKFLNEVSPLYSDWSMIKEKECMLQRGAAAAATGAGLTQPDTRSPGVQEQPVIDLTSSRDISPALSPTTKTNLGSSPPLGCSLKPQNLMVNGIQGRNLMPSPIGEVEGPLKLSYTHSQLDLPTASTGKMQTEAPGTPLQGSFKFLQHRPGTVDVKASGDLVMAGEKQWFRQAAGKLPMTHSPSDLSFLLPNRDGRITLGEPAHWKSVMKRDGSLTYPVVQERHLGGHHCLPSQSHHTDSLASKPRNSRSAPKRCGDTTPPLPGAFYGIPDIGDVNRQLSPWWKDPEALRMFYMGRLYSLQAGRGYPDAQPTSCVQFPSATHNLEAPHCRLRPTGASGLLKGIPATVTGPPSFLKGNLPSSALLSISPEEYTSLRPLVYSSP</sequence>